<protein>
    <submittedName>
        <fullName evidence="2">Uncharacterized protein</fullName>
    </submittedName>
</protein>
<keyword evidence="1" id="KW-0472">Membrane</keyword>
<dbReference type="EMBL" id="HBGW01063441">
    <property type="protein sequence ID" value="CAD9608665.1"/>
    <property type="molecule type" value="Transcribed_RNA"/>
</dbReference>
<reference evidence="2" key="1">
    <citation type="submission" date="2021-01" db="EMBL/GenBank/DDBJ databases">
        <authorList>
            <person name="Corre E."/>
            <person name="Pelletier E."/>
            <person name="Niang G."/>
            <person name="Scheremetjew M."/>
            <person name="Finn R."/>
            <person name="Kale V."/>
            <person name="Holt S."/>
            <person name="Cochrane G."/>
            <person name="Meng A."/>
            <person name="Brown T."/>
            <person name="Cohen L."/>
        </authorList>
    </citation>
    <scope>NUCLEOTIDE SEQUENCE</scope>
    <source>
        <strain evidence="2">RCC3387</strain>
    </source>
</reference>
<sequence length="377" mass="42117">MMDAGSRAFALAARTPSRGCGEDVESFDEASEEDEEDSAEFLATWPNVALDADTFGLLVCSLVRDFHLLAKRKGAARNRVSRVATTLLMLGLCLSIQGFLLVQIKRFVSAKAVHDIRGVYDRFQVVMYHNHTRVFAAEPLLERRGIGGPSGRYFDAAMFDTLGDEEQGNVCRIPLSQPYFFFAVLYIWSLTCFAEIRKVKDTFLSLILRTEATDSMLKALEDDDGEPGGSEFVIARLPRAMKGALVVLVIIPRLCITSFLLWVGCRWLLATNNFADLILNAVALEFVLCLKDVMYLAIVSRRSMLDLENTLIKPANATEPESMAVLIGTVAWAFIAAAWVLGFMGWPGRNGFQHVLVDFQWDVHEVCSAWIHRRYAV</sequence>
<organism evidence="2">
    <name type="scientific">Zooxanthella nutricula</name>
    <dbReference type="NCBI Taxonomy" id="1333877"/>
    <lineage>
        <taxon>Eukaryota</taxon>
        <taxon>Sar</taxon>
        <taxon>Alveolata</taxon>
        <taxon>Dinophyceae</taxon>
        <taxon>Peridiniales</taxon>
        <taxon>Peridiniales incertae sedis</taxon>
        <taxon>Zooxanthella</taxon>
    </lineage>
</organism>
<evidence type="ECO:0000256" key="1">
    <source>
        <dbReference type="SAM" id="Phobius"/>
    </source>
</evidence>
<keyword evidence="1" id="KW-0812">Transmembrane</keyword>
<feature type="transmembrane region" description="Helical" evidence="1">
    <location>
        <begin position="323"/>
        <end position="346"/>
    </location>
</feature>
<accession>A0A7S2PPB2</accession>
<feature type="transmembrane region" description="Helical" evidence="1">
    <location>
        <begin position="80"/>
        <end position="102"/>
    </location>
</feature>
<feature type="transmembrane region" description="Helical" evidence="1">
    <location>
        <begin position="277"/>
        <end position="298"/>
    </location>
</feature>
<gene>
    <name evidence="2" type="ORF">BRAN1462_LOCUS40458</name>
</gene>
<proteinExistence type="predicted"/>
<keyword evidence="1" id="KW-1133">Transmembrane helix</keyword>
<dbReference type="AlphaFoldDB" id="A0A7S2PPB2"/>
<name>A0A7S2PPB2_9DINO</name>
<feature type="transmembrane region" description="Helical" evidence="1">
    <location>
        <begin position="244"/>
        <end position="265"/>
    </location>
</feature>
<evidence type="ECO:0000313" key="2">
    <source>
        <dbReference type="EMBL" id="CAD9608665.1"/>
    </source>
</evidence>